<dbReference type="Proteomes" id="UP000289856">
    <property type="component" value="Chromosome"/>
</dbReference>
<reference evidence="1 2" key="1">
    <citation type="submission" date="2019-01" db="EMBL/GenBank/DDBJ databases">
        <title>Complete genome sequence of Cohnella hallensis HS21 isolated from Korean fir (Abies koreana) rhizospheric soil.</title>
        <authorList>
            <person name="Jiang L."/>
            <person name="Kang S.W."/>
            <person name="Kim S."/>
            <person name="Jung J."/>
            <person name="Kim C.Y."/>
            <person name="Kim D.H."/>
            <person name="Kim S.W."/>
            <person name="Lee J."/>
        </authorList>
    </citation>
    <scope>NUCLEOTIDE SEQUENCE [LARGE SCALE GENOMIC DNA]</scope>
    <source>
        <strain evidence="1 2">HS21</strain>
    </source>
</reference>
<proteinExistence type="predicted"/>
<dbReference type="EMBL" id="AP019400">
    <property type="protein sequence ID" value="BBI36665.1"/>
    <property type="molecule type" value="Genomic_DNA"/>
</dbReference>
<name>A0A3T1DFJ4_9BACL</name>
<sequence length="46" mass="5168">MDETFRSYFDSSLLDKSLVVWVADCGKKANSLIISAVLRENGLEMD</sequence>
<dbReference type="KEGG" id="cohn:KCTCHS21_60640"/>
<protein>
    <submittedName>
        <fullName evidence="1">Uncharacterized protein</fullName>
    </submittedName>
</protein>
<keyword evidence="2" id="KW-1185">Reference proteome</keyword>
<accession>A0A3T1DFJ4</accession>
<evidence type="ECO:0000313" key="2">
    <source>
        <dbReference type="Proteomes" id="UP000289856"/>
    </source>
</evidence>
<organism evidence="1 2">
    <name type="scientific">Cohnella abietis</name>
    <dbReference type="NCBI Taxonomy" id="2507935"/>
    <lineage>
        <taxon>Bacteria</taxon>
        <taxon>Bacillati</taxon>
        <taxon>Bacillota</taxon>
        <taxon>Bacilli</taxon>
        <taxon>Bacillales</taxon>
        <taxon>Paenibacillaceae</taxon>
        <taxon>Cohnella</taxon>
    </lineage>
</organism>
<dbReference type="AlphaFoldDB" id="A0A3T1DFJ4"/>
<gene>
    <name evidence="1" type="ORF">KCTCHS21_60640</name>
</gene>
<evidence type="ECO:0000313" key="1">
    <source>
        <dbReference type="EMBL" id="BBI36665.1"/>
    </source>
</evidence>